<keyword evidence="6" id="KW-0808">Transferase</keyword>
<dbReference type="SUPFAM" id="SSF55874">
    <property type="entry name" value="ATPase domain of HSP90 chaperone/DNA topoisomerase II/histidine kinase"/>
    <property type="match status" value="1"/>
</dbReference>
<evidence type="ECO:0000256" key="9">
    <source>
        <dbReference type="ARBA" id="ARBA00022840"/>
    </source>
</evidence>
<dbReference type="Gene3D" id="3.40.50.2300">
    <property type="match status" value="1"/>
</dbReference>
<dbReference type="AlphaFoldDB" id="A0A150X6R6"/>
<dbReference type="Pfam" id="PF00196">
    <property type="entry name" value="GerE"/>
    <property type="match status" value="1"/>
</dbReference>
<dbReference type="InterPro" id="IPR011006">
    <property type="entry name" value="CheY-like_superfamily"/>
</dbReference>
<dbReference type="InterPro" id="IPR036890">
    <property type="entry name" value="HATPase_C_sf"/>
</dbReference>
<evidence type="ECO:0000256" key="13">
    <source>
        <dbReference type="PROSITE-ProRule" id="PRU00169"/>
    </source>
</evidence>
<dbReference type="PRINTS" id="PR00344">
    <property type="entry name" value="BCTRLSENSOR"/>
</dbReference>
<keyword evidence="9" id="KW-0067">ATP-binding</keyword>
<keyword evidence="7" id="KW-0547">Nucleotide-binding</keyword>
<dbReference type="InterPro" id="IPR036388">
    <property type="entry name" value="WH-like_DNA-bd_sf"/>
</dbReference>
<dbReference type="Gene3D" id="2.130.10.10">
    <property type="entry name" value="YVTN repeat-like/Quinoprotein amine dehydrogenase"/>
    <property type="match status" value="2"/>
</dbReference>
<dbReference type="InterPro" id="IPR003594">
    <property type="entry name" value="HATPase_dom"/>
</dbReference>
<dbReference type="PANTHER" id="PTHR43547:SF2">
    <property type="entry name" value="HYBRID SIGNAL TRANSDUCTION HISTIDINE KINASE C"/>
    <property type="match status" value="1"/>
</dbReference>
<dbReference type="SUPFAM" id="SSF52172">
    <property type="entry name" value="CheY-like"/>
    <property type="match status" value="1"/>
</dbReference>
<dbReference type="InterPro" id="IPR016032">
    <property type="entry name" value="Sig_transdc_resp-reg_C-effctor"/>
</dbReference>
<dbReference type="PROSITE" id="PS50110">
    <property type="entry name" value="RESPONSE_REGULATORY"/>
    <property type="match status" value="1"/>
</dbReference>
<evidence type="ECO:0000256" key="7">
    <source>
        <dbReference type="ARBA" id="ARBA00022741"/>
    </source>
</evidence>
<dbReference type="Pfam" id="PF07495">
    <property type="entry name" value="Y_Y_Y"/>
    <property type="match status" value="1"/>
</dbReference>
<accession>A0A150X6R6</accession>
<feature type="coiled-coil region" evidence="14">
    <location>
        <begin position="732"/>
        <end position="759"/>
    </location>
</feature>
<dbReference type="SUPFAM" id="SSF47384">
    <property type="entry name" value="Homodimeric domain of signal transducing histidine kinase"/>
    <property type="match status" value="1"/>
</dbReference>
<reference evidence="19" key="1">
    <citation type="submission" date="2016-01" db="EMBL/GenBank/DDBJ databases">
        <title>Genome sequencing of Roseivirga ehrenbergii KMM 6017.</title>
        <authorList>
            <person name="Selvaratnam C."/>
            <person name="Thevarajoo S."/>
            <person name="Goh K.M."/>
            <person name="Ee R."/>
            <person name="Chan K.-G."/>
            <person name="Chong C.S."/>
        </authorList>
    </citation>
    <scope>NUCLEOTIDE SEQUENCE [LARGE SCALE GENOMIC DNA]</scope>
    <source>
        <strain evidence="19">KMM 6017</strain>
    </source>
</reference>
<dbReference type="InterPro" id="IPR001789">
    <property type="entry name" value="Sig_transdc_resp-reg_receiver"/>
</dbReference>
<dbReference type="SMART" id="SM00421">
    <property type="entry name" value="HTH_LUXR"/>
    <property type="match status" value="1"/>
</dbReference>
<dbReference type="Gene3D" id="1.10.10.10">
    <property type="entry name" value="Winged helix-like DNA-binding domain superfamily/Winged helix DNA-binding domain"/>
    <property type="match status" value="1"/>
</dbReference>
<dbReference type="FunFam" id="3.30.565.10:FF:000023">
    <property type="entry name" value="PAS domain-containing sensor histidine kinase"/>
    <property type="match status" value="1"/>
</dbReference>
<dbReference type="GO" id="GO:0006355">
    <property type="term" value="P:regulation of DNA-templated transcription"/>
    <property type="evidence" value="ECO:0007669"/>
    <property type="project" value="InterPro"/>
</dbReference>
<dbReference type="Pfam" id="PF00512">
    <property type="entry name" value="HisKA"/>
    <property type="match status" value="1"/>
</dbReference>
<evidence type="ECO:0000259" key="18">
    <source>
        <dbReference type="PROSITE" id="PS50110"/>
    </source>
</evidence>
<evidence type="ECO:0000256" key="6">
    <source>
        <dbReference type="ARBA" id="ARBA00022679"/>
    </source>
</evidence>
<dbReference type="GO" id="GO:0005886">
    <property type="term" value="C:plasma membrane"/>
    <property type="evidence" value="ECO:0007669"/>
    <property type="project" value="UniProtKB-SubCell"/>
</dbReference>
<evidence type="ECO:0000256" key="4">
    <source>
        <dbReference type="ARBA" id="ARBA00022475"/>
    </source>
</evidence>
<gene>
    <name evidence="19" type="ORF">MB14_04135</name>
</gene>
<evidence type="ECO:0000256" key="1">
    <source>
        <dbReference type="ARBA" id="ARBA00000085"/>
    </source>
</evidence>
<name>A0A150X6R6_ROSEK</name>
<dbReference type="InterPro" id="IPR013783">
    <property type="entry name" value="Ig-like_fold"/>
</dbReference>
<dbReference type="Gene3D" id="3.30.565.10">
    <property type="entry name" value="Histidine kinase-like ATPase, C-terminal domain"/>
    <property type="match status" value="1"/>
</dbReference>
<dbReference type="SUPFAM" id="SSF46894">
    <property type="entry name" value="C-terminal effector domain of the bipartite response regulators"/>
    <property type="match status" value="1"/>
</dbReference>
<evidence type="ECO:0000256" key="3">
    <source>
        <dbReference type="ARBA" id="ARBA00012438"/>
    </source>
</evidence>
<keyword evidence="5 13" id="KW-0597">Phosphoprotein</keyword>
<keyword evidence="15" id="KW-0812">Transmembrane</keyword>
<dbReference type="Pfam" id="PF00072">
    <property type="entry name" value="Response_reg"/>
    <property type="match status" value="1"/>
</dbReference>
<evidence type="ECO:0000256" key="2">
    <source>
        <dbReference type="ARBA" id="ARBA00004236"/>
    </source>
</evidence>
<dbReference type="SMART" id="SM00387">
    <property type="entry name" value="HATPase_c"/>
    <property type="match status" value="1"/>
</dbReference>
<dbReference type="InterPro" id="IPR005467">
    <property type="entry name" value="His_kinase_dom"/>
</dbReference>
<dbReference type="InterPro" id="IPR015943">
    <property type="entry name" value="WD40/YVTN_repeat-like_dom_sf"/>
</dbReference>
<dbReference type="STRING" id="279360.MB14_04135"/>
<evidence type="ECO:0000259" key="17">
    <source>
        <dbReference type="PROSITE" id="PS50109"/>
    </source>
</evidence>
<evidence type="ECO:0000256" key="10">
    <source>
        <dbReference type="ARBA" id="ARBA00023012"/>
    </source>
</evidence>
<keyword evidence="10" id="KW-0902">Two-component regulatory system</keyword>
<evidence type="ECO:0000313" key="20">
    <source>
        <dbReference type="Proteomes" id="UP000075583"/>
    </source>
</evidence>
<dbReference type="CDD" id="cd00082">
    <property type="entry name" value="HisKA"/>
    <property type="match status" value="1"/>
</dbReference>
<dbReference type="SMART" id="SM00388">
    <property type="entry name" value="HisKA"/>
    <property type="match status" value="1"/>
</dbReference>
<dbReference type="Gene3D" id="2.60.40.10">
    <property type="entry name" value="Immunoglobulins"/>
    <property type="match status" value="1"/>
</dbReference>
<evidence type="ECO:0000313" key="19">
    <source>
        <dbReference type="EMBL" id="KYG74408.1"/>
    </source>
</evidence>
<comment type="subcellular location">
    <subcellularLocation>
        <location evidence="2">Cell membrane</location>
    </subcellularLocation>
</comment>
<feature type="domain" description="Histidine kinase" evidence="17">
    <location>
        <begin position="769"/>
        <end position="988"/>
    </location>
</feature>
<dbReference type="InterPro" id="IPR011123">
    <property type="entry name" value="Y_Y_Y"/>
</dbReference>
<keyword evidence="20" id="KW-1185">Reference proteome</keyword>
<comment type="catalytic activity">
    <reaction evidence="1">
        <text>ATP + protein L-histidine = ADP + protein N-phospho-L-histidine.</text>
        <dbReference type="EC" id="2.7.13.3"/>
    </reaction>
</comment>
<feature type="domain" description="Response regulatory" evidence="18">
    <location>
        <begin position="1026"/>
        <end position="1141"/>
    </location>
</feature>
<feature type="transmembrane region" description="Helical" evidence="15">
    <location>
        <begin position="688"/>
        <end position="710"/>
    </location>
</feature>
<evidence type="ECO:0000256" key="5">
    <source>
        <dbReference type="ARBA" id="ARBA00022553"/>
    </source>
</evidence>
<evidence type="ECO:0000256" key="12">
    <source>
        <dbReference type="ARBA" id="ARBA00023136"/>
    </source>
</evidence>
<keyword evidence="14" id="KW-0175">Coiled coil</keyword>
<keyword evidence="12 15" id="KW-0472">Membrane</keyword>
<dbReference type="Proteomes" id="UP000075583">
    <property type="component" value="Unassembled WGS sequence"/>
</dbReference>
<dbReference type="SMART" id="SM00448">
    <property type="entry name" value="REC"/>
    <property type="match status" value="1"/>
</dbReference>
<evidence type="ECO:0000256" key="8">
    <source>
        <dbReference type="ARBA" id="ARBA00022777"/>
    </source>
</evidence>
<dbReference type="Gene3D" id="1.10.287.130">
    <property type="match status" value="1"/>
</dbReference>
<dbReference type="SUPFAM" id="SSF101898">
    <property type="entry name" value="NHL repeat"/>
    <property type="match status" value="1"/>
</dbReference>
<dbReference type="PRINTS" id="PR00038">
    <property type="entry name" value="HTHLUXR"/>
</dbReference>
<dbReference type="InterPro" id="IPR003661">
    <property type="entry name" value="HisK_dim/P_dom"/>
</dbReference>
<proteinExistence type="predicted"/>
<keyword evidence="15" id="KW-1133">Transmembrane helix</keyword>
<comment type="caution">
    <text evidence="19">The sequence shown here is derived from an EMBL/GenBank/DDBJ whole genome shotgun (WGS) entry which is preliminary data.</text>
</comment>
<dbReference type="EMBL" id="LQZQ01000045">
    <property type="protein sequence ID" value="KYG74408.1"/>
    <property type="molecule type" value="Genomic_DNA"/>
</dbReference>
<sequence>MYIANVTGVIEFDGQNWRVDNRISDDSFKDVVEGPDGRIYATSKAEFGYFSSDLKGELKYTSLVPKTPSSFINNGSMEHVDLVNDKLIFKAFRDLLIYDPVQDTITVISNISELGQVEQIDGKYYAIDQEKGLVKLDDNRLVQMPLADRILQLGVIKILRFANNELLFVTRSKGLFKYDFETLVEWDTEVSDRLKDSFGYTGLNIQDKYYAFGTDNAGVFIIDAVGKLVQKLDKTTGLPDFQVMDLELDSNYNLWVIQHGAINQVILNSPITSLDERHGVNGYVLYISEYNEDYYVATTTGMAYKSKERPWQSVDNEKIFTALENYPFRTWMFFKKSGDLLAATNTGLLTINKTSFTEIYKGEALWAGAEVPGKDQMIIGSVEGHLHLFEKQNDDWKYIHKLKGFEQQMDFLEWDESGDFWMTDSGTGVFKLTLNEAKDEVINIKSYGKLEGLPDNIRNRVFRHSDGLKFGTDKGVYTFDSKNDRFNLVSEFSEADSFNVFRFIELANGNIFASLNGYGKGLFIKNGEEYKLEAHPYQRIISHNSEYATGLGGNDIWITSSGIKHVSTAADLPKTFLFNTKIRQVRIATNLDSVIFGGGEKLVKTTLSPDQNALNFSFSASFYDALDKLEFQSQLVGSEEDWSNWSSETVRTFTNLPYGSYTFKVRAKNVYGEISEIDEFSFKIETPFYFTFGAFVFYTLVLGLIVWFIVKTNNRKLIAENEMLEHTVKERTSEIREQKEAAERDKKLIQEQADKLRELDKVKSRFFANISHELRTPLTLINAPLEALIADESITDERLKETLNVAQKNGERLNLLVEEILDLAKVEAGKLKLVENPMRVKDFLEELLMAYTTAAQQKEIEMKLCFQAEEGLAILCDGRKCSKILNNLLSNAIKYTPLGGIIRVEVATMGDKLIISVVDNGDGIHPNDLPKVFDRFYQSEQPDKKAEGGTGIGLALAKELAVLHGGDLKVQSTLGEETKFTFTLPLKRVSEKVLVPLTKLNGKKIEEALKQTIDRYSEQFNLEKPVLLVTEDHPEMRAFVAKTLQPYFAIIEANNGKKALEILLSKSVDIVISDVMMPIMDGFELLEAIKKDEKLAEVSVVMLTARADTEDKLQALTLGIDDYLTKPFSAAEFLARIKNILENRIKVIRELRKIKRSESTNSDNELGVIKEDYGLTNRETEILKLLSKRYSNQEISDALFVSTNTVKYHLKSLYLKLGVANRTEVSALLEG</sequence>
<dbReference type="PROSITE" id="PS50109">
    <property type="entry name" value="HIS_KIN"/>
    <property type="match status" value="1"/>
</dbReference>
<dbReference type="CDD" id="cd06170">
    <property type="entry name" value="LuxR_C_like"/>
    <property type="match status" value="1"/>
</dbReference>
<dbReference type="GO" id="GO:0003677">
    <property type="term" value="F:DNA binding"/>
    <property type="evidence" value="ECO:0007669"/>
    <property type="project" value="UniProtKB-KW"/>
</dbReference>
<dbReference type="PROSITE" id="PS50043">
    <property type="entry name" value="HTH_LUXR_2"/>
    <property type="match status" value="1"/>
</dbReference>
<dbReference type="EC" id="2.7.13.3" evidence="3"/>
<keyword evidence="4" id="KW-1003">Cell membrane</keyword>
<dbReference type="CDD" id="cd00075">
    <property type="entry name" value="HATPase"/>
    <property type="match status" value="1"/>
</dbReference>
<evidence type="ECO:0000256" key="11">
    <source>
        <dbReference type="ARBA" id="ARBA00023125"/>
    </source>
</evidence>
<organism evidence="19 20">
    <name type="scientific">Roseivirga ehrenbergii (strain DSM 102268 / JCM 13514 / KCTC 12282 / NCIMB 14502 / KMM 6017)</name>
    <dbReference type="NCBI Taxonomy" id="279360"/>
    <lineage>
        <taxon>Bacteria</taxon>
        <taxon>Pseudomonadati</taxon>
        <taxon>Bacteroidota</taxon>
        <taxon>Cytophagia</taxon>
        <taxon>Cytophagales</taxon>
        <taxon>Roseivirgaceae</taxon>
        <taxon>Roseivirga</taxon>
    </lineage>
</organism>
<feature type="modified residue" description="4-aspartylphosphate" evidence="13">
    <location>
        <position position="1074"/>
    </location>
</feature>
<dbReference type="GO" id="GO:0005524">
    <property type="term" value="F:ATP binding"/>
    <property type="evidence" value="ECO:0007669"/>
    <property type="project" value="UniProtKB-KW"/>
</dbReference>
<dbReference type="GO" id="GO:0000155">
    <property type="term" value="F:phosphorelay sensor kinase activity"/>
    <property type="evidence" value="ECO:0007669"/>
    <property type="project" value="InterPro"/>
</dbReference>
<dbReference type="InterPro" id="IPR004358">
    <property type="entry name" value="Sig_transdc_His_kin-like_C"/>
</dbReference>
<evidence type="ECO:0000256" key="14">
    <source>
        <dbReference type="SAM" id="Coils"/>
    </source>
</evidence>
<dbReference type="InterPro" id="IPR036097">
    <property type="entry name" value="HisK_dim/P_sf"/>
</dbReference>
<protein>
    <recommendedName>
        <fullName evidence="3">histidine kinase</fullName>
        <ecNumber evidence="3">2.7.13.3</ecNumber>
    </recommendedName>
</protein>
<feature type="domain" description="HTH luxR-type" evidence="16">
    <location>
        <begin position="1168"/>
        <end position="1231"/>
    </location>
</feature>
<keyword evidence="8" id="KW-0418">Kinase</keyword>
<dbReference type="PANTHER" id="PTHR43547">
    <property type="entry name" value="TWO-COMPONENT HISTIDINE KINASE"/>
    <property type="match status" value="1"/>
</dbReference>
<keyword evidence="11" id="KW-0238">DNA-binding</keyword>
<evidence type="ECO:0000256" key="15">
    <source>
        <dbReference type="SAM" id="Phobius"/>
    </source>
</evidence>
<evidence type="ECO:0000259" key="16">
    <source>
        <dbReference type="PROSITE" id="PS50043"/>
    </source>
</evidence>
<dbReference type="FunFam" id="1.10.287.130:FF:000045">
    <property type="entry name" value="Two-component system sensor histidine kinase/response regulator"/>
    <property type="match status" value="1"/>
</dbReference>
<dbReference type="InterPro" id="IPR000792">
    <property type="entry name" value="Tscrpt_reg_LuxR_C"/>
</dbReference>
<dbReference type="Pfam" id="PF02518">
    <property type="entry name" value="HATPase_c"/>
    <property type="match status" value="1"/>
</dbReference>